<feature type="compositionally biased region" description="Basic and acidic residues" evidence="1">
    <location>
        <begin position="193"/>
        <end position="202"/>
    </location>
</feature>
<feature type="compositionally biased region" description="Low complexity" evidence="1">
    <location>
        <begin position="15"/>
        <end position="58"/>
    </location>
</feature>
<sequence>DPPTTSVGLLPLPPASTALPQLPPDDQMQQMIQMQLQLMNQQQPSGVAPQHPQHQLPQQPNPPPAYLPPSLHHPSVIHTQQQPALLPSPSSASAPGGGGWMPQLTSSTPAYVPVGSIQPPGVVNPVLASQMTDDDDDLLLAGMGKDPRTMTRQPLYRGGKPSPPSALLTGNESPLYSDDLSNSPPGSGGRTTSLREKRKDNQYESPLSRSGAGLTASRYNQLPMGVKIRKKSSP</sequence>
<dbReference type="AlphaFoldDB" id="A0A914ULY3"/>
<feature type="compositionally biased region" description="Low complexity" evidence="1">
    <location>
        <begin position="83"/>
        <end position="94"/>
    </location>
</feature>
<reference evidence="3" key="1">
    <citation type="submission" date="2022-11" db="UniProtKB">
        <authorList>
            <consortium name="WormBaseParasite"/>
        </authorList>
    </citation>
    <scope>IDENTIFICATION</scope>
</reference>
<keyword evidence="2" id="KW-1185">Reference proteome</keyword>
<evidence type="ECO:0000313" key="2">
    <source>
        <dbReference type="Proteomes" id="UP000887566"/>
    </source>
</evidence>
<evidence type="ECO:0000256" key="1">
    <source>
        <dbReference type="SAM" id="MobiDB-lite"/>
    </source>
</evidence>
<dbReference type="WBParaSite" id="PSAMB.scaffold10858size3782.g33668.t1">
    <property type="protein sequence ID" value="PSAMB.scaffold10858size3782.g33668.t1"/>
    <property type="gene ID" value="PSAMB.scaffold10858size3782.g33668"/>
</dbReference>
<proteinExistence type="predicted"/>
<dbReference type="Proteomes" id="UP000887566">
    <property type="component" value="Unplaced"/>
</dbReference>
<feature type="region of interest" description="Disordered" evidence="1">
    <location>
        <begin position="137"/>
        <end position="234"/>
    </location>
</feature>
<evidence type="ECO:0000313" key="3">
    <source>
        <dbReference type="WBParaSite" id="PSAMB.scaffold10858size3782.g33668.t1"/>
    </source>
</evidence>
<organism evidence="2 3">
    <name type="scientific">Plectus sambesii</name>
    <dbReference type="NCBI Taxonomy" id="2011161"/>
    <lineage>
        <taxon>Eukaryota</taxon>
        <taxon>Metazoa</taxon>
        <taxon>Ecdysozoa</taxon>
        <taxon>Nematoda</taxon>
        <taxon>Chromadorea</taxon>
        <taxon>Plectida</taxon>
        <taxon>Plectina</taxon>
        <taxon>Plectoidea</taxon>
        <taxon>Plectidae</taxon>
        <taxon>Plectus</taxon>
    </lineage>
</organism>
<accession>A0A914ULY3</accession>
<protein>
    <submittedName>
        <fullName evidence="3">Uncharacterized protein</fullName>
    </submittedName>
</protein>
<feature type="region of interest" description="Disordered" evidence="1">
    <location>
        <begin position="1"/>
        <end position="105"/>
    </location>
</feature>
<feature type="compositionally biased region" description="Polar residues" evidence="1">
    <location>
        <begin position="168"/>
        <end position="185"/>
    </location>
</feature>
<name>A0A914ULY3_9BILA</name>